<gene>
    <name evidence="4" type="ORF">ABID49_002914</name>
</gene>
<accession>A0ABV2GFD6</accession>
<dbReference type="PANTHER" id="PTHR33498:SF1">
    <property type="entry name" value="TRANSPOSASE FOR INSERTION SEQUENCE ELEMENT IS1557"/>
    <property type="match status" value="1"/>
</dbReference>
<dbReference type="NCBIfam" id="NF033550">
    <property type="entry name" value="transpos_ISL3"/>
    <property type="match status" value="1"/>
</dbReference>
<proteinExistence type="predicted"/>
<evidence type="ECO:0000313" key="4">
    <source>
        <dbReference type="EMBL" id="MET3576981.1"/>
    </source>
</evidence>
<dbReference type="Proteomes" id="UP001549099">
    <property type="component" value="Unassembled WGS sequence"/>
</dbReference>
<dbReference type="Pfam" id="PF13542">
    <property type="entry name" value="HTH_Tnp_ISL3"/>
    <property type="match status" value="1"/>
</dbReference>
<organism evidence="4 5">
    <name type="scientific">Bhargavaea ullalensis</name>
    <dbReference type="NCBI Taxonomy" id="1265685"/>
    <lineage>
        <taxon>Bacteria</taxon>
        <taxon>Bacillati</taxon>
        <taxon>Bacillota</taxon>
        <taxon>Bacilli</taxon>
        <taxon>Bacillales</taxon>
        <taxon>Caryophanaceae</taxon>
        <taxon>Bhargavaea</taxon>
    </lineage>
</organism>
<reference evidence="4 5" key="1">
    <citation type="submission" date="2024-06" db="EMBL/GenBank/DDBJ databases">
        <title>Genomic Encyclopedia of Type Strains, Phase IV (KMG-IV): sequencing the most valuable type-strain genomes for metagenomic binning, comparative biology and taxonomic classification.</title>
        <authorList>
            <person name="Goeker M."/>
        </authorList>
    </citation>
    <scope>NUCLEOTIDE SEQUENCE [LARGE SCALE GENOMIC DNA]</scope>
    <source>
        <strain evidence="4 5">DSM 26128</strain>
    </source>
</reference>
<sequence>MNSIMYLPGLKEVIITGIEEQEDRLVLHAELEVRIHACPSCGSRTRKVHDYRVRKVGHLKLFERLTTIFYRQRRYACQKCRKRFSEKNPIVGRYQRFTKEWNQAVSLRCVKAKTFKEMAVSFGASATTITRRFDGLAEKEMTSPGKLPKAIAIDEYKGDTSAGKYQVIIADAATRQPIDVLPDRKVETVKSYLQQHGGAVEVVVMDMSYTFKSAVKKALGNPVIVADRFHFVRYVHWALERIRVRVQKEFSEYDRKKCKRMRHVFHKQSDQLTEKQKWYLDRYLNMHPSLRKAYELKEAFKKWFNDAKTAGLDGIAEIKQELQGFYELIEESGLEEFRKTRDTLRNWQVEILNSFAFGYSNGFLEAINNTTKVLKRNAYGYRNFDRMRARILLKWKYRELEIHVA</sequence>
<dbReference type="InterPro" id="IPR032877">
    <property type="entry name" value="Transposase_HTH"/>
</dbReference>
<dbReference type="PANTHER" id="PTHR33498">
    <property type="entry name" value="TRANSPOSASE FOR INSERTION SEQUENCE ELEMENT IS1557"/>
    <property type="match status" value="1"/>
</dbReference>
<dbReference type="InterPro" id="IPR047951">
    <property type="entry name" value="Transpos_ISL3"/>
</dbReference>
<dbReference type="InterPro" id="IPR029261">
    <property type="entry name" value="Transposase_Znf"/>
</dbReference>
<keyword evidence="5" id="KW-1185">Reference proteome</keyword>
<feature type="domain" description="Transposase IS204/IS1001/IS1096/IS1165 helix-turn-helix" evidence="2">
    <location>
        <begin position="86"/>
        <end position="134"/>
    </location>
</feature>
<dbReference type="EMBL" id="JBEPLW010000049">
    <property type="protein sequence ID" value="MET3576981.1"/>
    <property type="molecule type" value="Genomic_DNA"/>
</dbReference>
<dbReference type="InterPro" id="IPR002560">
    <property type="entry name" value="Transposase_DDE"/>
</dbReference>
<protein>
    <submittedName>
        <fullName evidence="4">Transposase</fullName>
    </submittedName>
</protein>
<dbReference type="Pfam" id="PF01610">
    <property type="entry name" value="DDE_Tnp_ISL3"/>
    <property type="match status" value="1"/>
</dbReference>
<name>A0ABV2GFD6_9BACL</name>
<dbReference type="Pfam" id="PF14690">
    <property type="entry name" value="Zn_ribbon_ISL3"/>
    <property type="match status" value="1"/>
</dbReference>
<evidence type="ECO:0000259" key="2">
    <source>
        <dbReference type="Pfam" id="PF13542"/>
    </source>
</evidence>
<feature type="domain" description="Transposase IS204/IS1001/IS1096/IS1165 zinc-finger" evidence="3">
    <location>
        <begin position="36"/>
        <end position="80"/>
    </location>
</feature>
<comment type="caution">
    <text evidence="4">The sequence shown here is derived from an EMBL/GenBank/DDBJ whole genome shotgun (WGS) entry which is preliminary data.</text>
</comment>
<evidence type="ECO:0000259" key="1">
    <source>
        <dbReference type="Pfam" id="PF01610"/>
    </source>
</evidence>
<evidence type="ECO:0000259" key="3">
    <source>
        <dbReference type="Pfam" id="PF14690"/>
    </source>
</evidence>
<feature type="domain" description="Transposase IS204/IS1001/IS1096/IS1165 DDE" evidence="1">
    <location>
        <begin position="151"/>
        <end position="391"/>
    </location>
</feature>
<evidence type="ECO:0000313" key="5">
    <source>
        <dbReference type="Proteomes" id="UP001549099"/>
    </source>
</evidence>